<comment type="caution">
    <text evidence="2">The sequence shown here is derived from an EMBL/GenBank/DDBJ whole genome shotgun (WGS) entry which is preliminary data.</text>
</comment>
<proteinExistence type="predicted"/>
<dbReference type="AlphaFoldDB" id="A0A2G1UQK0"/>
<evidence type="ECO:0000313" key="2">
    <source>
        <dbReference type="EMBL" id="PHQ16669.1"/>
    </source>
</evidence>
<sequence>MCSVLGVAPAAFGATIDNVNTDNLAVPPVEGKTLVYTDTVGTASFGWLDPVNDSGVIGVGIAVYNEAFTGNVDEVPYQFAGCIMAQPDLAVNCQAPGDSGKRFKLKTVETNGAIDLVFDVSADDASKLYRVIGKFSNLTDITNAVGGGLKAFRFETGFGVGNEFTASSAEDGLSFGFLADDSGKLSIGPVGKYPGGLFGGSKVEGLPFFSTSIAEFTESAGSVLNQDVLETDGVVPTQYSDLSGGDWLALASVPTGWFIDHDGNPANDSILLAYDDPSTDVEDWKTYRKDFDELALVDVDGDGTGETTAANWDPNSLLFNSVPDVDESDVAPLVATLDEGDPDQLVPDAITLAPLDASALYVADYEGTGAGFNVLIDGLAIEIAAFDTWVDSPPKVLNADTTLYATWIADEGDDGMYQLVDGSFVTLDEVNALINSAPTEYVRVPGYVQGPVEDLANVNINTSIRVADASSWPTCTSDGTATNCTFTLRVTGLNSAVAEPTIPATPTEPEAPTEPESRLIGNGSGCTVGAPGAPIDPVLPGMVLLALAGLWARKRRADA</sequence>
<accession>A0A2G1UQK0</accession>
<reference evidence="2 3" key="1">
    <citation type="submission" date="2017-09" db="EMBL/GenBank/DDBJ databases">
        <title>The draft genome sequences of Marinobacter sp. PWS21.</title>
        <authorList>
            <person name="Cao J."/>
        </authorList>
    </citation>
    <scope>NUCLEOTIDE SEQUENCE [LARGE SCALE GENOMIC DNA]</scope>
    <source>
        <strain evidence="2 3">PWS21</strain>
    </source>
</reference>
<dbReference type="NCBIfam" id="NF033191">
    <property type="entry name" value="JDVT-CTERM"/>
    <property type="match status" value="1"/>
</dbReference>
<dbReference type="EMBL" id="NTFH01000003">
    <property type="protein sequence ID" value="PHQ16669.1"/>
    <property type="molecule type" value="Genomic_DNA"/>
</dbReference>
<evidence type="ECO:0000256" key="1">
    <source>
        <dbReference type="SAM" id="MobiDB-lite"/>
    </source>
</evidence>
<organism evidence="2 3">
    <name type="scientific">Marinobacter profundi</name>
    <dbReference type="NCBI Taxonomy" id="2666256"/>
    <lineage>
        <taxon>Bacteria</taxon>
        <taxon>Pseudomonadati</taxon>
        <taxon>Pseudomonadota</taxon>
        <taxon>Gammaproteobacteria</taxon>
        <taxon>Pseudomonadales</taxon>
        <taxon>Marinobacteraceae</taxon>
        <taxon>Marinobacter</taxon>
    </lineage>
</organism>
<keyword evidence="3" id="KW-1185">Reference proteome</keyword>
<protein>
    <submittedName>
        <fullName evidence="2">Uncharacterized protein</fullName>
    </submittedName>
</protein>
<evidence type="ECO:0000313" key="3">
    <source>
        <dbReference type="Proteomes" id="UP000231409"/>
    </source>
</evidence>
<dbReference type="NCBIfam" id="NF033657">
    <property type="entry name" value="choice_anch_F"/>
    <property type="match status" value="1"/>
</dbReference>
<feature type="compositionally biased region" description="Low complexity" evidence="1">
    <location>
        <begin position="500"/>
        <end position="510"/>
    </location>
</feature>
<dbReference type="Proteomes" id="UP000231409">
    <property type="component" value="Unassembled WGS sequence"/>
</dbReference>
<name>A0A2G1UQK0_9GAMM</name>
<gene>
    <name evidence="2" type="ORF">CLH61_01445</name>
</gene>
<feature type="region of interest" description="Disordered" evidence="1">
    <location>
        <begin position="500"/>
        <end position="520"/>
    </location>
</feature>